<feature type="transmembrane region" description="Helical" evidence="1">
    <location>
        <begin position="138"/>
        <end position="159"/>
    </location>
</feature>
<feature type="transmembrane region" description="Helical" evidence="1">
    <location>
        <begin position="210"/>
        <end position="239"/>
    </location>
</feature>
<gene>
    <name evidence="2" type="ORF">MJA45_27520</name>
</gene>
<reference evidence="2 3" key="1">
    <citation type="submission" date="2022-02" db="EMBL/GenBank/DDBJ databases">
        <title>Paenibacillus sp. MBLB1776 Whole Genome Shotgun Sequencing.</title>
        <authorList>
            <person name="Hwang C.Y."/>
            <person name="Cho E.-S."/>
            <person name="Seo M.-J."/>
        </authorList>
    </citation>
    <scope>NUCLEOTIDE SEQUENCE [LARGE SCALE GENOMIC DNA]</scope>
    <source>
        <strain evidence="2 3">MBLB1776</strain>
    </source>
</reference>
<dbReference type="PANTHER" id="PTHR37305:SF1">
    <property type="entry name" value="MEMBRANE PROTEIN"/>
    <property type="match status" value="1"/>
</dbReference>
<keyword evidence="3" id="KW-1185">Reference proteome</keyword>
<sequence>MIRLIRSEWLKIRRSVLWLLLVISPVLAGFIGYAETRGLDRTRDFPWIEALVIMTTLHAMLFLPLLTGVYSALLCRYEHAGGGWKQLLTLPVTRTQVYLVKFVFVMGLLAATQVLFLVVLLLVGWIQGGGGTIPWEELLLSIGLGWLACLPLAALQLAVSTAWSSFAAPLAVNVIFTIPNLLVANSKDYAPFYPWAQPLLAMMPRSGFDFGAFTLSSATLFTVIGVSFAVFFAGGWAYFSRKAV</sequence>
<protein>
    <submittedName>
        <fullName evidence="2">ABC transporter permease</fullName>
    </submittedName>
</protein>
<evidence type="ECO:0000313" key="3">
    <source>
        <dbReference type="Proteomes" id="UP001305702"/>
    </source>
</evidence>
<proteinExistence type="predicted"/>
<keyword evidence="1" id="KW-0812">Transmembrane</keyword>
<dbReference type="CDD" id="cd21809">
    <property type="entry name" value="ABC-2_lan_permease-like"/>
    <property type="match status" value="1"/>
</dbReference>
<keyword evidence="1" id="KW-0472">Membrane</keyword>
<feature type="transmembrane region" description="Helical" evidence="1">
    <location>
        <begin position="166"/>
        <end position="184"/>
    </location>
</feature>
<name>A0AA96LDN1_9BACL</name>
<keyword evidence="1" id="KW-1133">Transmembrane helix</keyword>
<evidence type="ECO:0000313" key="2">
    <source>
        <dbReference type="EMBL" id="WNQ11303.1"/>
    </source>
</evidence>
<dbReference type="Pfam" id="PF12730">
    <property type="entry name" value="ABC2_membrane_4"/>
    <property type="match status" value="1"/>
</dbReference>
<dbReference type="AlphaFoldDB" id="A0AA96LDN1"/>
<dbReference type="KEGG" id="paun:MJA45_27520"/>
<dbReference type="Proteomes" id="UP001305702">
    <property type="component" value="Chromosome"/>
</dbReference>
<feature type="transmembrane region" description="Helical" evidence="1">
    <location>
        <begin position="52"/>
        <end position="77"/>
    </location>
</feature>
<dbReference type="RefSeq" id="WP_315605079.1">
    <property type="nucleotide sequence ID" value="NZ_CP130318.1"/>
</dbReference>
<accession>A0AA96LDN1</accession>
<dbReference type="PANTHER" id="PTHR37305">
    <property type="entry name" value="INTEGRAL MEMBRANE PROTEIN-RELATED"/>
    <property type="match status" value="1"/>
</dbReference>
<organism evidence="2 3">
    <name type="scientific">Paenibacillus aurantius</name>
    <dbReference type="NCBI Taxonomy" id="2918900"/>
    <lineage>
        <taxon>Bacteria</taxon>
        <taxon>Bacillati</taxon>
        <taxon>Bacillota</taxon>
        <taxon>Bacilli</taxon>
        <taxon>Bacillales</taxon>
        <taxon>Paenibacillaceae</taxon>
        <taxon>Paenibacillus</taxon>
    </lineage>
</organism>
<feature type="transmembrane region" description="Helical" evidence="1">
    <location>
        <begin position="98"/>
        <end position="126"/>
    </location>
</feature>
<dbReference type="EMBL" id="CP130318">
    <property type="protein sequence ID" value="WNQ11303.1"/>
    <property type="molecule type" value="Genomic_DNA"/>
</dbReference>
<evidence type="ECO:0000256" key="1">
    <source>
        <dbReference type="SAM" id="Phobius"/>
    </source>
</evidence>